<organism evidence="1 2">
    <name type="scientific">Cognaticolwellia beringensis</name>
    <dbReference type="NCBI Taxonomy" id="1967665"/>
    <lineage>
        <taxon>Bacteria</taxon>
        <taxon>Pseudomonadati</taxon>
        <taxon>Pseudomonadota</taxon>
        <taxon>Gammaproteobacteria</taxon>
        <taxon>Alteromonadales</taxon>
        <taxon>Colwelliaceae</taxon>
        <taxon>Cognaticolwellia</taxon>
    </lineage>
</organism>
<evidence type="ECO:0000313" key="1">
    <source>
        <dbReference type="EMBL" id="ASP47747.1"/>
    </source>
</evidence>
<proteinExistence type="predicted"/>
<dbReference type="RefSeq" id="WP_094122782.1">
    <property type="nucleotide sequence ID" value="NZ_CP020465.1"/>
</dbReference>
<dbReference type="Proteomes" id="UP000202259">
    <property type="component" value="Chromosome"/>
</dbReference>
<name>A0A222G784_9GAMM</name>
<gene>
    <name evidence="1" type="ORF">B5D82_08275</name>
</gene>
<dbReference type="AlphaFoldDB" id="A0A222G784"/>
<dbReference type="SUPFAM" id="SSF53850">
    <property type="entry name" value="Periplasmic binding protein-like II"/>
    <property type="match status" value="1"/>
</dbReference>
<reference evidence="1 2" key="1">
    <citation type="submission" date="2017-08" db="EMBL/GenBank/DDBJ databases">
        <title>Complete genome of Colwellia sp. NB097-1, a psychrophile bacterium ioslated from Bering Sea.</title>
        <authorList>
            <person name="Chen X."/>
        </authorList>
    </citation>
    <scope>NUCLEOTIDE SEQUENCE [LARGE SCALE GENOMIC DNA]</scope>
    <source>
        <strain evidence="1 2">NB097-1</strain>
    </source>
</reference>
<dbReference type="OrthoDB" id="8587856at2"/>
<accession>A0A222G784</accession>
<keyword evidence="2" id="KW-1185">Reference proteome</keyword>
<dbReference type="EMBL" id="CP020465">
    <property type="protein sequence ID" value="ASP47747.1"/>
    <property type="molecule type" value="Genomic_DNA"/>
</dbReference>
<sequence length="257" mass="29173">MIKGPFIALFLLGIVFINILFMNSARAESDLIAVAAEHPMLQYQENDEIKGPSAEILKLLLQTSELEAPLDLLPWSRAYHTVLNRKNTLVVSMVRTQAREEQFHWLIKVSELVRGFISLKSKPENSIRTISEAKSKTIIVIRDSYGHHSLMNLGFSENTNLYVVSTLKHGIALFLSGKVDLIYTDPNVLTDYFIEHQQDSEALITVHILPETRRESYIAANINTDIGTLEKLNLAANKLQTDPNYQYYLAFKALIKK</sequence>
<dbReference type="PANTHER" id="PTHR38834:SF3">
    <property type="entry name" value="SOLUTE-BINDING PROTEIN FAMILY 3_N-TERMINAL DOMAIN-CONTAINING PROTEIN"/>
    <property type="match status" value="1"/>
</dbReference>
<dbReference type="KEGG" id="cber:B5D82_08275"/>
<dbReference type="PANTHER" id="PTHR38834">
    <property type="entry name" value="PERIPLASMIC SUBSTRATE BINDING PROTEIN FAMILY 3"/>
    <property type="match status" value="1"/>
</dbReference>
<dbReference type="Gene3D" id="3.40.190.10">
    <property type="entry name" value="Periplasmic binding protein-like II"/>
    <property type="match status" value="2"/>
</dbReference>
<protein>
    <submittedName>
        <fullName evidence="1">Uncharacterized protein</fullName>
    </submittedName>
</protein>
<evidence type="ECO:0000313" key="2">
    <source>
        <dbReference type="Proteomes" id="UP000202259"/>
    </source>
</evidence>